<keyword evidence="11" id="KW-0732">Signal</keyword>
<comment type="cofactor">
    <cofactor evidence="1 9">
        <name>heme</name>
        <dbReference type="ChEBI" id="CHEBI:30413"/>
    </cofactor>
</comment>
<keyword evidence="8 10" id="KW-0503">Monooxygenase</keyword>
<evidence type="ECO:0000256" key="6">
    <source>
        <dbReference type="ARBA" id="ARBA00023002"/>
    </source>
</evidence>
<evidence type="ECO:0000256" key="5">
    <source>
        <dbReference type="ARBA" id="ARBA00022723"/>
    </source>
</evidence>
<evidence type="ECO:0000313" key="12">
    <source>
        <dbReference type="EnsemblMetazoa" id="SCAU012984-PD"/>
    </source>
</evidence>
<organism evidence="12 13">
    <name type="scientific">Stomoxys calcitrans</name>
    <name type="common">Stable fly</name>
    <name type="synonym">Conops calcitrans</name>
    <dbReference type="NCBI Taxonomy" id="35570"/>
    <lineage>
        <taxon>Eukaryota</taxon>
        <taxon>Metazoa</taxon>
        <taxon>Ecdysozoa</taxon>
        <taxon>Arthropoda</taxon>
        <taxon>Hexapoda</taxon>
        <taxon>Insecta</taxon>
        <taxon>Pterygota</taxon>
        <taxon>Neoptera</taxon>
        <taxon>Endopterygota</taxon>
        <taxon>Diptera</taxon>
        <taxon>Brachycera</taxon>
        <taxon>Muscomorpha</taxon>
        <taxon>Muscoidea</taxon>
        <taxon>Muscidae</taxon>
        <taxon>Stomoxys</taxon>
    </lineage>
</organism>
<evidence type="ECO:0000313" key="13">
    <source>
        <dbReference type="Proteomes" id="UP000095300"/>
    </source>
</evidence>
<keyword evidence="4 9" id="KW-0349">Heme</keyword>
<dbReference type="PRINTS" id="PR00385">
    <property type="entry name" value="P450"/>
</dbReference>
<dbReference type="GO" id="GO:0004497">
    <property type="term" value="F:monooxygenase activity"/>
    <property type="evidence" value="ECO:0007669"/>
    <property type="project" value="UniProtKB-KW"/>
</dbReference>
<comment type="function">
    <text evidence="2">May be involved in the metabolism of insect hormones and in the breakdown of synthetic insecticides.</text>
</comment>
<accession>A0A1I8Q1G2</accession>
<evidence type="ECO:0000256" key="11">
    <source>
        <dbReference type="SAM" id="SignalP"/>
    </source>
</evidence>
<dbReference type="PANTHER" id="PTHR24291:SF105">
    <property type="entry name" value="CYTOCHROME P450 4P1-RELATED"/>
    <property type="match status" value="1"/>
</dbReference>
<dbReference type="PANTHER" id="PTHR24291">
    <property type="entry name" value="CYTOCHROME P450 FAMILY 4"/>
    <property type="match status" value="1"/>
</dbReference>
<evidence type="ECO:0000256" key="1">
    <source>
        <dbReference type="ARBA" id="ARBA00001971"/>
    </source>
</evidence>
<comment type="similarity">
    <text evidence="3 10">Belongs to the cytochrome P450 family.</text>
</comment>
<protein>
    <recommendedName>
        <fullName evidence="14">Cytochrome P450</fullName>
    </recommendedName>
</protein>
<feature type="binding site" description="axial binding residue" evidence="9">
    <location>
        <position position="585"/>
    </location>
    <ligand>
        <name>heme</name>
        <dbReference type="ChEBI" id="CHEBI:30413"/>
    </ligand>
    <ligandPart>
        <name>Fe</name>
        <dbReference type="ChEBI" id="CHEBI:18248"/>
    </ligandPart>
</feature>
<keyword evidence="7 9" id="KW-0408">Iron</keyword>
<dbReference type="GO" id="GO:0005506">
    <property type="term" value="F:iron ion binding"/>
    <property type="evidence" value="ECO:0007669"/>
    <property type="project" value="InterPro"/>
</dbReference>
<dbReference type="CDD" id="cd20628">
    <property type="entry name" value="CYP4"/>
    <property type="match status" value="1"/>
</dbReference>
<dbReference type="Gene3D" id="1.10.630.10">
    <property type="entry name" value="Cytochrome P450"/>
    <property type="match status" value="2"/>
</dbReference>
<gene>
    <name evidence="12" type="primary">106081544</name>
</gene>
<evidence type="ECO:0000256" key="7">
    <source>
        <dbReference type="ARBA" id="ARBA00023004"/>
    </source>
</evidence>
<dbReference type="EnsemblMetazoa" id="SCAU012984-RD">
    <property type="protein sequence ID" value="SCAU012984-PD"/>
    <property type="gene ID" value="SCAU012984"/>
</dbReference>
<dbReference type="InterPro" id="IPR017972">
    <property type="entry name" value="Cyt_P450_CS"/>
</dbReference>
<evidence type="ECO:0000256" key="8">
    <source>
        <dbReference type="ARBA" id="ARBA00023033"/>
    </source>
</evidence>
<feature type="chain" id="PRO_5009327557" description="Cytochrome P450" evidence="11">
    <location>
        <begin position="22"/>
        <end position="640"/>
    </location>
</feature>
<evidence type="ECO:0000256" key="10">
    <source>
        <dbReference type="RuleBase" id="RU000461"/>
    </source>
</evidence>
<dbReference type="Proteomes" id="UP000095300">
    <property type="component" value="Unassembled WGS sequence"/>
</dbReference>
<dbReference type="GO" id="GO:0016705">
    <property type="term" value="F:oxidoreductase activity, acting on paired donors, with incorporation or reduction of molecular oxygen"/>
    <property type="evidence" value="ECO:0007669"/>
    <property type="project" value="InterPro"/>
</dbReference>
<dbReference type="PROSITE" id="PS00086">
    <property type="entry name" value="CYTOCHROME_P450"/>
    <property type="match status" value="1"/>
</dbReference>
<feature type="signal peptide" evidence="11">
    <location>
        <begin position="1"/>
        <end position="21"/>
    </location>
</feature>
<dbReference type="InterPro" id="IPR036396">
    <property type="entry name" value="Cyt_P450_sf"/>
</dbReference>
<evidence type="ECO:0008006" key="14">
    <source>
        <dbReference type="Google" id="ProtNLM"/>
    </source>
</evidence>
<keyword evidence="13" id="KW-1185">Reference proteome</keyword>
<evidence type="ECO:0000256" key="4">
    <source>
        <dbReference type="ARBA" id="ARBA00022617"/>
    </source>
</evidence>
<dbReference type="SUPFAM" id="SSF48264">
    <property type="entry name" value="Cytochrome P450"/>
    <property type="match status" value="2"/>
</dbReference>
<dbReference type="InterPro" id="IPR001128">
    <property type="entry name" value="Cyt_P450"/>
</dbReference>
<dbReference type="Pfam" id="PF00067">
    <property type="entry name" value="p450"/>
    <property type="match status" value="2"/>
</dbReference>
<reference evidence="12" key="1">
    <citation type="submission" date="2020-05" db="UniProtKB">
        <authorList>
            <consortium name="EnsemblMetazoa"/>
        </authorList>
    </citation>
    <scope>IDENTIFICATION</scope>
    <source>
        <strain evidence="12">USDA</strain>
    </source>
</reference>
<dbReference type="InterPro" id="IPR002401">
    <property type="entry name" value="Cyt_P450_E_grp-I"/>
</dbReference>
<evidence type="ECO:0000256" key="3">
    <source>
        <dbReference type="ARBA" id="ARBA00010617"/>
    </source>
</evidence>
<dbReference type="STRING" id="35570.A0A1I8Q1G2"/>
<evidence type="ECO:0000256" key="2">
    <source>
        <dbReference type="ARBA" id="ARBA00003690"/>
    </source>
</evidence>
<dbReference type="OrthoDB" id="1470350at2759"/>
<keyword evidence="6 10" id="KW-0560">Oxidoreductase</keyword>
<dbReference type="GO" id="GO:0020037">
    <property type="term" value="F:heme binding"/>
    <property type="evidence" value="ECO:0007669"/>
    <property type="project" value="InterPro"/>
</dbReference>
<keyword evidence="5 9" id="KW-0479">Metal-binding</keyword>
<evidence type="ECO:0000256" key="9">
    <source>
        <dbReference type="PIRSR" id="PIRSR602401-1"/>
    </source>
</evidence>
<dbReference type="PRINTS" id="PR00463">
    <property type="entry name" value="EP450I"/>
</dbReference>
<dbReference type="KEGG" id="scac:106081544"/>
<dbReference type="VEuPathDB" id="VectorBase:SCAU012984"/>
<dbReference type="AlphaFoldDB" id="A0A1I8Q1G2"/>
<sequence>MFFLVLIFILVLSFWLYQMNKKYFVLCLCQRVRCEDTSQTMNKICVIPGVVPQLGNNFDLLNLRPDTLYHYPRKCLRYAKGRSYILYYLWSPIYCIVRAEDAAEVFKSTSLIQKSPFYKYLKQFLGDGLLVSSGSKWSYRRKMLTPAFHFSILQTFNDILRTEDDGKLEDKICVVPGVMPKLGNNIDLLNFGPDTLFQYIRNCLHYAGGKSYLLYFLRAPFYNIATAEDAVELFQSTTLLEKSKIYIYLKAFLGDGLLISSDQKWFSRRKLLTPAFHFSVLQTFSEIFKEESLKLLKKLQCMPKEEIEVNDIVTEFTLNNVIETALGVSLDDLVGSAQYRKTIHDIEEVILERIYNPLMFYDIIFRIFGRYKKHKHDLKIASDFSSRIIQKKREEYRQKQAQQKDNGEEIDEYGKKKRYAMLDTLLDEESKGNIDHEGICDEVNTFMFEGYDTTSTCLIFTILNLALHPEAQEKCRQELANIGDFSSLTVFDFNKLDYLECVIKETLRLYPSVPFIARTCVAETHINGLILPVNSQVNVHIYDIMRDPRHFPDPSAFKPERFTPENSANRHPFAFVPFSAGSRNCIGQKFAILEMKAVMVALLQNFEILPVTKLEDLTFEYGIILRTSQKIYVKLRKIVK</sequence>
<proteinExistence type="inferred from homology"/>
<dbReference type="InterPro" id="IPR050196">
    <property type="entry name" value="Cytochrome_P450_Monoox"/>
</dbReference>
<name>A0A1I8Q1G2_STOCA</name>